<dbReference type="Pfam" id="PF08281">
    <property type="entry name" value="Sigma70_r4_2"/>
    <property type="match status" value="1"/>
</dbReference>
<evidence type="ECO:0000256" key="3">
    <source>
        <dbReference type="ARBA" id="ARBA00023082"/>
    </source>
</evidence>
<dbReference type="PATRIC" id="fig|1158607.3.peg.2214"/>
<keyword evidence="9" id="KW-1185">Reference proteome</keyword>
<dbReference type="CDD" id="cd06171">
    <property type="entry name" value="Sigma70_r4"/>
    <property type="match status" value="1"/>
</dbReference>
<dbReference type="PANTHER" id="PTHR43133">
    <property type="entry name" value="RNA POLYMERASE ECF-TYPE SIGMA FACTO"/>
    <property type="match status" value="1"/>
</dbReference>
<evidence type="ECO:0000313" key="9">
    <source>
        <dbReference type="Proteomes" id="UP000013782"/>
    </source>
</evidence>
<dbReference type="HOGENOM" id="CLU_047691_3_4_9"/>
<dbReference type="SUPFAM" id="SSF88946">
    <property type="entry name" value="Sigma2 domain of RNA polymerase sigma factors"/>
    <property type="match status" value="1"/>
</dbReference>
<feature type="domain" description="RNA polymerase sigma-70 region 2" evidence="6">
    <location>
        <begin position="41"/>
        <end position="108"/>
    </location>
</feature>
<dbReference type="GO" id="GO:0003677">
    <property type="term" value="F:DNA binding"/>
    <property type="evidence" value="ECO:0007669"/>
    <property type="project" value="UniProtKB-KW"/>
</dbReference>
<dbReference type="AlphaFoldDB" id="R2QDM9"/>
<dbReference type="InterPro" id="IPR013324">
    <property type="entry name" value="RNA_pol_sigma_r3/r4-like"/>
</dbReference>
<dbReference type="SUPFAM" id="SSF88659">
    <property type="entry name" value="Sigma3 and sigma4 domains of RNA polymerase sigma factors"/>
    <property type="match status" value="1"/>
</dbReference>
<keyword evidence="2" id="KW-0805">Transcription regulation</keyword>
<gene>
    <name evidence="8" type="ORF">UAU_02242</name>
</gene>
<dbReference type="eggNOG" id="COG1595">
    <property type="taxonomic scope" value="Bacteria"/>
</dbReference>
<dbReference type="OrthoDB" id="9795666at2"/>
<evidence type="ECO:0000256" key="1">
    <source>
        <dbReference type="ARBA" id="ARBA00010641"/>
    </source>
</evidence>
<dbReference type="PANTHER" id="PTHR43133:SF8">
    <property type="entry name" value="RNA POLYMERASE SIGMA FACTOR HI_1459-RELATED"/>
    <property type="match status" value="1"/>
</dbReference>
<evidence type="ECO:0000313" key="8">
    <source>
        <dbReference type="EMBL" id="EOH94507.1"/>
    </source>
</evidence>
<accession>R2QDM9</accession>
<name>R2QDM9_9ENTE</name>
<evidence type="ECO:0000259" key="6">
    <source>
        <dbReference type="Pfam" id="PF04542"/>
    </source>
</evidence>
<evidence type="ECO:0000256" key="5">
    <source>
        <dbReference type="ARBA" id="ARBA00023163"/>
    </source>
</evidence>
<dbReference type="InterPro" id="IPR014284">
    <property type="entry name" value="RNA_pol_sigma-70_dom"/>
</dbReference>
<dbReference type="Pfam" id="PF04542">
    <property type="entry name" value="Sigma70_r2"/>
    <property type="match status" value="1"/>
</dbReference>
<dbReference type="InterPro" id="IPR013249">
    <property type="entry name" value="RNA_pol_sigma70_r4_t2"/>
</dbReference>
<reference evidence="8 9" key="1">
    <citation type="submission" date="2013-02" db="EMBL/GenBank/DDBJ databases">
        <title>The Genome Sequence of Enterococcus pallens BAA-351.</title>
        <authorList>
            <consortium name="The Broad Institute Genome Sequencing Platform"/>
            <consortium name="The Broad Institute Genome Sequencing Center for Infectious Disease"/>
            <person name="Earl A.M."/>
            <person name="Gilmore M.S."/>
            <person name="Lebreton F."/>
            <person name="Walker B."/>
            <person name="Young S.K."/>
            <person name="Zeng Q."/>
            <person name="Gargeya S."/>
            <person name="Fitzgerald M."/>
            <person name="Haas B."/>
            <person name="Abouelleil A."/>
            <person name="Alvarado L."/>
            <person name="Arachchi H.M."/>
            <person name="Berlin A.M."/>
            <person name="Chapman S.B."/>
            <person name="Dewar J."/>
            <person name="Goldberg J."/>
            <person name="Griggs A."/>
            <person name="Gujja S."/>
            <person name="Hansen M."/>
            <person name="Howarth C."/>
            <person name="Imamovic A."/>
            <person name="Larimer J."/>
            <person name="McCowan C."/>
            <person name="Murphy C."/>
            <person name="Neiman D."/>
            <person name="Pearson M."/>
            <person name="Priest M."/>
            <person name="Roberts A."/>
            <person name="Saif S."/>
            <person name="Shea T."/>
            <person name="Sisk P."/>
            <person name="Sykes S."/>
            <person name="Wortman J."/>
            <person name="Nusbaum C."/>
            <person name="Birren B."/>
        </authorList>
    </citation>
    <scope>NUCLEOTIDE SEQUENCE [LARGE SCALE GENOMIC DNA]</scope>
    <source>
        <strain evidence="8 9">ATCC BAA-351</strain>
    </source>
</reference>
<dbReference type="InterPro" id="IPR036388">
    <property type="entry name" value="WH-like_DNA-bd_sf"/>
</dbReference>
<evidence type="ECO:0000256" key="4">
    <source>
        <dbReference type="ARBA" id="ARBA00023125"/>
    </source>
</evidence>
<keyword evidence="3" id="KW-0731">Sigma factor</keyword>
<comment type="caution">
    <text evidence="8">The sequence shown here is derived from an EMBL/GenBank/DDBJ whole genome shotgun (WGS) entry which is preliminary data.</text>
</comment>
<protein>
    <submittedName>
        <fullName evidence="8">Sigma-70 family RNA polymerase sigma factor</fullName>
    </submittedName>
</protein>
<evidence type="ECO:0000259" key="7">
    <source>
        <dbReference type="Pfam" id="PF08281"/>
    </source>
</evidence>
<dbReference type="STRING" id="160454.RV10_GL003132"/>
<dbReference type="GO" id="GO:0016987">
    <property type="term" value="F:sigma factor activity"/>
    <property type="evidence" value="ECO:0007669"/>
    <property type="project" value="UniProtKB-KW"/>
</dbReference>
<dbReference type="InterPro" id="IPR039425">
    <property type="entry name" value="RNA_pol_sigma-70-like"/>
</dbReference>
<proteinExistence type="inferred from homology"/>
<dbReference type="GO" id="GO:0006352">
    <property type="term" value="P:DNA-templated transcription initiation"/>
    <property type="evidence" value="ECO:0007669"/>
    <property type="project" value="InterPro"/>
</dbReference>
<keyword evidence="4" id="KW-0238">DNA-binding</keyword>
<dbReference type="Gene3D" id="1.10.10.10">
    <property type="entry name" value="Winged helix-like DNA-binding domain superfamily/Winged helix DNA-binding domain"/>
    <property type="match status" value="1"/>
</dbReference>
<dbReference type="InterPro" id="IPR007627">
    <property type="entry name" value="RNA_pol_sigma70_r2"/>
</dbReference>
<comment type="similarity">
    <text evidence="1">Belongs to the sigma-70 factor family. ECF subfamily.</text>
</comment>
<dbReference type="InterPro" id="IPR013325">
    <property type="entry name" value="RNA_pol_sigma_r2"/>
</dbReference>
<keyword evidence="5" id="KW-0804">Transcription</keyword>
<evidence type="ECO:0000256" key="2">
    <source>
        <dbReference type="ARBA" id="ARBA00023015"/>
    </source>
</evidence>
<dbReference type="EMBL" id="AJAQ01000015">
    <property type="protein sequence ID" value="EOH94507.1"/>
    <property type="molecule type" value="Genomic_DNA"/>
</dbReference>
<dbReference type="NCBIfam" id="TIGR02937">
    <property type="entry name" value="sigma70-ECF"/>
    <property type="match status" value="1"/>
</dbReference>
<dbReference type="RefSeq" id="WP_010757233.1">
    <property type="nucleotide sequence ID" value="NZ_ASWD01000001.1"/>
</dbReference>
<feature type="domain" description="RNA polymerase sigma factor 70 region 4 type 2" evidence="7">
    <location>
        <begin position="137"/>
        <end position="189"/>
    </location>
</feature>
<organism evidence="8 9">
    <name type="scientific">Enterococcus pallens ATCC BAA-351</name>
    <dbReference type="NCBI Taxonomy" id="1158607"/>
    <lineage>
        <taxon>Bacteria</taxon>
        <taxon>Bacillati</taxon>
        <taxon>Bacillota</taxon>
        <taxon>Bacilli</taxon>
        <taxon>Lactobacillales</taxon>
        <taxon>Enterococcaceae</taxon>
        <taxon>Enterococcus</taxon>
    </lineage>
</organism>
<dbReference type="Proteomes" id="UP000013782">
    <property type="component" value="Unassembled WGS sequence"/>
</dbReference>
<sequence length="201" mass="23756">MILAAGLLLYSEEFRKRVILIKDYLLVLKIKKGDPEAWELLVERYYQTIYSYCFRRCFGQVKLAEDLTQDIFLKLIKSIDKYQFTGKFFNYLFTIAVNTCNNYYSKKKFDLTELADYLPDQQQKSSLQLISEEERSDEIQQALNQLPDIQREAIILKFYHDLKVKEIAKMTEVSVPTAQSRINQGIKKLSKLLDKEALYFE</sequence>
<dbReference type="Gene3D" id="1.10.1740.10">
    <property type="match status" value="1"/>
</dbReference>